<dbReference type="EMBL" id="CDMY01000688">
    <property type="protein sequence ID" value="CEM30156.1"/>
    <property type="molecule type" value="Genomic_DNA"/>
</dbReference>
<evidence type="ECO:0000256" key="2">
    <source>
        <dbReference type="SAM" id="Phobius"/>
    </source>
</evidence>
<keyword evidence="2" id="KW-0812">Transmembrane</keyword>
<dbReference type="Proteomes" id="UP000041254">
    <property type="component" value="Unassembled WGS sequence"/>
</dbReference>
<keyword evidence="2" id="KW-1133">Transmembrane helix</keyword>
<dbReference type="InParanoid" id="A0A0G4GJT2"/>
<evidence type="ECO:0000256" key="1">
    <source>
        <dbReference type="SAM" id="MobiDB-lite"/>
    </source>
</evidence>
<sequence>MIKRLASVKKKPSEILQAPGEGSGPVRRLMRNQMRDHATRRAVDSVGRALMGPGLSANGRLLGEKRTGSRLRAFITGSEEDLRQLQADGSTSTESPPKGDCPSPCMAHPIDDHCVPNATAFQDDIDALTDDAVKGVLERIAKCRDATSRSAHGNWCGPDTSDDCEWNEENAVCDPKGNILVPFFGLPSCCPTIDCPIHGKQHGACMANWTAAYEEKLVGVNEMCRQFAPIWSCERLTRDECDKDSNCAYESWLGCKVKSALEDELNDILKGARDLSICGPLVRCHSIGFSKQYQCEADLACVWTKLDNDPGDMGFCHAHPAVTVANPDLVSLETEKCKAKLGFHVVPWRCGREHIFANDNGKTCFENGACTLVCPEWGETRCDSNYYFLLDTVIGQELPAASDLVDRMDECFAVGDKMYVYNGEVTAEGWSEHGSAIRDKCPNIIDPTTLTVNKAVDPVSETIALAQTAAAFQPPSKCSPSDGCRVTQTGACVPDSAKLSSRIDALADEEKAFLQKELDCIELGESACTGDCEWDKNDQLCQLSVKVAIKLVFGVDSCGKAFDCGLSITQEECNGDEACYWDERKAECLVKWSFIRDISIGTEDECTKYKPLIECGGLTPDECKTADCKKHSRKEKAEDLFKCGPNIRCPSMDYERSLCNRDQGCFHSGGACGKCNPNPMHLKARDDGETCLHNSACQLWCHTEGKELECHGNEEKLQDEILPFSKDARDLQAEMERCLDVYDDTADEEVKQGILLNDNYAEAKDVCGIVADPGTITPDSDYEQALSRAMMAASEAGEYQPSPASLQCEAQIAAEAGAVTAGRDLAALHLGIAVLFLSVFVVA</sequence>
<proteinExistence type="predicted"/>
<name>A0A0G4GJT2_VITBC</name>
<dbReference type="PhylomeDB" id="A0A0G4GJT2"/>
<feature type="compositionally biased region" description="Basic residues" evidence="1">
    <location>
        <begin position="1"/>
        <end position="10"/>
    </location>
</feature>
<keyword evidence="4" id="KW-1185">Reference proteome</keyword>
<dbReference type="AlphaFoldDB" id="A0A0G4GJT2"/>
<keyword evidence="2" id="KW-0472">Membrane</keyword>
<evidence type="ECO:0000313" key="3">
    <source>
        <dbReference type="EMBL" id="CEM30156.1"/>
    </source>
</evidence>
<gene>
    <name evidence="3" type="ORF">Vbra_18033</name>
</gene>
<organism evidence="3 4">
    <name type="scientific">Vitrella brassicaformis (strain CCMP3155)</name>
    <dbReference type="NCBI Taxonomy" id="1169540"/>
    <lineage>
        <taxon>Eukaryota</taxon>
        <taxon>Sar</taxon>
        <taxon>Alveolata</taxon>
        <taxon>Colpodellida</taxon>
        <taxon>Vitrellaceae</taxon>
        <taxon>Vitrella</taxon>
    </lineage>
</organism>
<feature type="region of interest" description="Disordered" evidence="1">
    <location>
        <begin position="77"/>
        <end position="102"/>
    </location>
</feature>
<evidence type="ECO:0000313" key="4">
    <source>
        <dbReference type="Proteomes" id="UP000041254"/>
    </source>
</evidence>
<feature type="transmembrane region" description="Helical" evidence="2">
    <location>
        <begin position="825"/>
        <end position="842"/>
    </location>
</feature>
<accession>A0A0G4GJT2</accession>
<dbReference type="VEuPathDB" id="CryptoDB:Vbra_18033"/>
<protein>
    <submittedName>
        <fullName evidence="3">Uncharacterized protein</fullName>
    </submittedName>
</protein>
<reference evidence="3 4" key="1">
    <citation type="submission" date="2014-11" db="EMBL/GenBank/DDBJ databases">
        <authorList>
            <person name="Zhu J."/>
            <person name="Qi W."/>
            <person name="Song R."/>
        </authorList>
    </citation>
    <scope>NUCLEOTIDE SEQUENCE [LARGE SCALE GENOMIC DNA]</scope>
</reference>
<feature type="region of interest" description="Disordered" evidence="1">
    <location>
        <begin position="1"/>
        <end position="25"/>
    </location>
</feature>